<sequence length="188" mass="19856">MGRVSTGTEQTGMTDPGQEEIQAPAGQPRRLRGRLARAGASSALATALSQATLIGLLWWGASAPLASGIAFIAGAIPNYFLARRWAWGRRGKPQVKGELLPYLAVIAIGWFASVGLTTAAAMLTDPLALSGFWRIVVLDAAYLGGYAVVFALKFAALDRLVYARLQDVKDAAVEPPVPAVLSQSHKVV</sequence>
<comment type="subcellular location">
    <subcellularLocation>
        <location evidence="1">Membrane</location>
        <topology evidence="1">Multi-pass membrane protein</topology>
    </subcellularLocation>
</comment>
<reference evidence="7 8" key="1">
    <citation type="submission" date="2016-10" db="EMBL/GenBank/DDBJ databases">
        <authorList>
            <person name="de Groot N.N."/>
        </authorList>
    </citation>
    <scope>NUCLEOTIDE SEQUENCE [LARGE SCALE GENOMIC DNA]</scope>
    <source>
        <strain evidence="7 8">CGMCC 4.5506</strain>
    </source>
</reference>
<keyword evidence="2 6" id="KW-0812">Transmembrane</keyword>
<feature type="transmembrane region" description="Helical" evidence="6">
    <location>
        <begin position="65"/>
        <end position="82"/>
    </location>
</feature>
<dbReference type="RefSeq" id="WP_420848787.1">
    <property type="nucleotide sequence ID" value="NZ_CP016353.1"/>
</dbReference>
<dbReference type="InterPro" id="IPR007267">
    <property type="entry name" value="GtrA_DPMS_TM"/>
</dbReference>
<name>A0A1G6QDD0_9PSEU</name>
<keyword evidence="3 6" id="KW-1133">Transmembrane helix</keyword>
<dbReference type="Pfam" id="PF04138">
    <property type="entry name" value="GtrA_DPMS_TM"/>
    <property type="match status" value="1"/>
</dbReference>
<keyword evidence="4 6" id="KW-0472">Membrane</keyword>
<feature type="transmembrane region" description="Helical" evidence="6">
    <location>
        <begin position="102"/>
        <end position="123"/>
    </location>
</feature>
<accession>A0A1G6QDD0</accession>
<feature type="region of interest" description="Disordered" evidence="5">
    <location>
        <begin position="1"/>
        <end position="28"/>
    </location>
</feature>
<dbReference type="GO" id="GO:0016020">
    <property type="term" value="C:membrane"/>
    <property type="evidence" value="ECO:0007669"/>
    <property type="project" value="UniProtKB-SubCell"/>
</dbReference>
<evidence type="ECO:0000256" key="5">
    <source>
        <dbReference type="SAM" id="MobiDB-lite"/>
    </source>
</evidence>
<protein>
    <submittedName>
        <fullName evidence="7">Putative flippase GtrA (Transmembrane translocase of bactoprenol-linked glucose)</fullName>
    </submittedName>
</protein>
<proteinExistence type="predicted"/>
<evidence type="ECO:0000256" key="3">
    <source>
        <dbReference type="ARBA" id="ARBA00022989"/>
    </source>
</evidence>
<dbReference type="Proteomes" id="UP000199494">
    <property type="component" value="Unassembled WGS sequence"/>
</dbReference>
<feature type="transmembrane region" description="Helical" evidence="6">
    <location>
        <begin position="135"/>
        <end position="156"/>
    </location>
</feature>
<evidence type="ECO:0000256" key="4">
    <source>
        <dbReference type="ARBA" id="ARBA00023136"/>
    </source>
</evidence>
<evidence type="ECO:0000313" key="8">
    <source>
        <dbReference type="Proteomes" id="UP000199494"/>
    </source>
</evidence>
<gene>
    <name evidence="7" type="ORF">SAMN05421630_104369</name>
</gene>
<organism evidence="7 8">
    <name type="scientific">Prauserella marina</name>
    <dbReference type="NCBI Taxonomy" id="530584"/>
    <lineage>
        <taxon>Bacteria</taxon>
        <taxon>Bacillati</taxon>
        <taxon>Actinomycetota</taxon>
        <taxon>Actinomycetes</taxon>
        <taxon>Pseudonocardiales</taxon>
        <taxon>Pseudonocardiaceae</taxon>
        <taxon>Prauserella</taxon>
    </lineage>
</organism>
<evidence type="ECO:0000313" key="7">
    <source>
        <dbReference type="EMBL" id="SDC90389.1"/>
    </source>
</evidence>
<keyword evidence="8" id="KW-1185">Reference proteome</keyword>
<dbReference type="AlphaFoldDB" id="A0A1G6QDD0"/>
<evidence type="ECO:0000256" key="2">
    <source>
        <dbReference type="ARBA" id="ARBA00022692"/>
    </source>
</evidence>
<evidence type="ECO:0000256" key="1">
    <source>
        <dbReference type="ARBA" id="ARBA00004141"/>
    </source>
</evidence>
<evidence type="ECO:0000256" key="6">
    <source>
        <dbReference type="SAM" id="Phobius"/>
    </source>
</evidence>
<dbReference type="GO" id="GO:0000271">
    <property type="term" value="P:polysaccharide biosynthetic process"/>
    <property type="evidence" value="ECO:0007669"/>
    <property type="project" value="InterPro"/>
</dbReference>
<feature type="transmembrane region" description="Helical" evidence="6">
    <location>
        <begin position="38"/>
        <end position="59"/>
    </location>
</feature>
<dbReference type="EMBL" id="FMZE01000004">
    <property type="protein sequence ID" value="SDC90389.1"/>
    <property type="molecule type" value="Genomic_DNA"/>
</dbReference>
<feature type="compositionally biased region" description="Polar residues" evidence="5">
    <location>
        <begin position="1"/>
        <end position="13"/>
    </location>
</feature>